<dbReference type="OrthoDB" id="5862240at2759"/>
<dbReference type="InParanoid" id="G0MDH4"/>
<feature type="compositionally biased region" description="Low complexity" evidence="1">
    <location>
        <begin position="1"/>
        <end position="17"/>
    </location>
</feature>
<dbReference type="HOGENOM" id="CLU_528107_0_0_1"/>
<dbReference type="OMA" id="DSHANDM"/>
<feature type="region of interest" description="Disordered" evidence="1">
    <location>
        <begin position="380"/>
        <end position="400"/>
    </location>
</feature>
<dbReference type="AlphaFoldDB" id="G0MDH4"/>
<organism evidence="3">
    <name type="scientific">Caenorhabditis brenneri</name>
    <name type="common">Nematode worm</name>
    <dbReference type="NCBI Taxonomy" id="135651"/>
    <lineage>
        <taxon>Eukaryota</taxon>
        <taxon>Metazoa</taxon>
        <taxon>Ecdysozoa</taxon>
        <taxon>Nematoda</taxon>
        <taxon>Chromadorea</taxon>
        <taxon>Rhabditida</taxon>
        <taxon>Rhabditina</taxon>
        <taxon>Rhabditomorpha</taxon>
        <taxon>Rhabditoidea</taxon>
        <taxon>Rhabditidae</taxon>
        <taxon>Peloderinae</taxon>
        <taxon>Caenorhabditis</taxon>
    </lineage>
</organism>
<proteinExistence type="predicted"/>
<name>G0MDH4_CAEBE</name>
<dbReference type="Proteomes" id="UP000008068">
    <property type="component" value="Unassembled WGS sequence"/>
</dbReference>
<evidence type="ECO:0000313" key="2">
    <source>
        <dbReference type="EMBL" id="EGT49772.1"/>
    </source>
</evidence>
<sequence length="423" mass="44069">MDSHANDMAQAAAAAVLKHQEAATRSAMMEDDGNESDGLNEFGLPRNPPRTPPGPAPEGQPMFIPSTDEDELSDEGEIPAVGPHTPPGPAPSTPPGATEARAKPEPRPLPYARSASRGGHRPRRSEPVQKTVLVGKDIPRALTFPGNVMNRARGLLEYAEQNGLTITDEELLTRVTEAIELDRAADQILKKRAEMAKQVEDMSEKELAKIKRIHSKMPRHMQDVVKIEGRTVTIAQEPPMMRQGPPAPFMGMPPPGMFPPGMAPPPGMFPPGMGPPPFGMPPIPMGGPGMGPPPSMGPPPMGGPLMGLSGPPPPFPMPPASLLGSAPFHAGPPPAIGNMLQPPPLLPSSLNAPPPAVVPSPAKKPAIDLSGMITSALKAQVSQTQGSLGTASSASSTPVKKAVPSLMSINIPGMNKGPGAAKK</sequence>
<evidence type="ECO:0000256" key="1">
    <source>
        <dbReference type="SAM" id="MobiDB-lite"/>
    </source>
</evidence>
<gene>
    <name evidence="2" type="ORF">CAEBREN_00478</name>
</gene>
<feature type="compositionally biased region" description="Low complexity" evidence="1">
    <location>
        <begin position="386"/>
        <end position="397"/>
    </location>
</feature>
<dbReference type="EMBL" id="GL379790">
    <property type="protein sequence ID" value="EGT49772.1"/>
    <property type="molecule type" value="Genomic_DNA"/>
</dbReference>
<dbReference type="STRING" id="135651.G0MDH4"/>
<feature type="compositionally biased region" description="Pro residues" evidence="1">
    <location>
        <begin position="84"/>
        <end position="94"/>
    </location>
</feature>
<feature type="compositionally biased region" description="Acidic residues" evidence="1">
    <location>
        <begin position="67"/>
        <end position="77"/>
    </location>
</feature>
<feature type="region of interest" description="Disordered" evidence="1">
    <location>
        <begin position="1"/>
        <end position="130"/>
    </location>
</feature>
<feature type="compositionally biased region" description="Pro residues" evidence="1">
    <location>
        <begin position="46"/>
        <end position="58"/>
    </location>
</feature>
<accession>G0MDH4</accession>
<evidence type="ECO:0000313" key="3">
    <source>
        <dbReference type="Proteomes" id="UP000008068"/>
    </source>
</evidence>
<protein>
    <submittedName>
        <fullName evidence="2">Uncharacterized protein</fullName>
    </submittedName>
</protein>
<keyword evidence="3" id="KW-1185">Reference proteome</keyword>
<reference evidence="3" key="1">
    <citation type="submission" date="2011-07" db="EMBL/GenBank/DDBJ databases">
        <authorList>
            <consortium name="Caenorhabditis brenneri Sequencing and Analysis Consortium"/>
            <person name="Wilson R.K."/>
        </authorList>
    </citation>
    <scope>NUCLEOTIDE SEQUENCE [LARGE SCALE GENOMIC DNA]</scope>
    <source>
        <strain evidence="3">PB2801</strain>
    </source>
</reference>
<dbReference type="eggNOG" id="ENOG502TGZN">
    <property type="taxonomic scope" value="Eukaryota"/>
</dbReference>